<dbReference type="Proteomes" id="UP000199155">
    <property type="component" value="Unassembled WGS sequence"/>
</dbReference>
<dbReference type="InterPro" id="IPR009499">
    <property type="entry name" value="AllG-like"/>
</dbReference>
<dbReference type="AlphaFoldDB" id="A0A1G9AAJ4"/>
<dbReference type="Gene3D" id="3.90.1710.10">
    <property type="entry name" value="Enterococcus faecalis V583 domain"/>
    <property type="match status" value="1"/>
</dbReference>
<reference evidence="2 3" key="1">
    <citation type="submission" date="2016-10" db="EMBL/GenBank/DDBJ databases">
        <authorList>
            <person name="de Groot N.N."/>
        </authorList>
    </citation>
    <scope>NUCLEOTIDE SEQUENCE [LARGE SCALE GENOMIC DNA]</scope>
    <source>
        <strain evidence="2 3">CGMCC 4.5727</strain>
    </source>
</reference>
<evidence type="ECO:0000313" key="3">
    <source>
        <dbReference type="Proteomes" id="UP000199155"/>
    </source>
</evidence>
<dbReference type="Gene3D" id="3.90.1700.10">
    <property type="entry name" value="v583 domain like"/>
    <property type="match status" value="1"/>
</dbReference>
<dbReference type="InterPro" id="IPR024033">
    <property type="entry name" value="OXTCase_su_AllG_h-dom"/>
</dbReference>
<evidence type="ECO:0000256" key="1">
    <source>
        <dbReference type="SAM" id="MobiDB-lite"/>
    </source>
</evidence>
<sequence length="627" mass="62727">MTAALDGSGASTALAGQDAPPPSRHPALLGEAPVRIAAVGVPDFAEVPRTGGAEVTALDWRPPAAGAPDLAWRLAELTGHPAVEAANQEAVSRLLAVRPVWTRVLPAREAIGALDDRTSGRRLLLHAGPPIAWPDMCGPMRAGVIGAALLEGWAETPEAAQHLADSGALEFEPCHHHEAVGPMGGIVSPSMPVLEVEDAASGRRAYSNLNEGAGRCLRYGALGADVMERLRWMGEVLAPALSAALRARGEGVDLRAITAQALQMGDECHSRNTAASALLLRELAAELSTGEHARAVLRFLADNHYWFLNFSMAAAKLATSAAHGVPHSTLVTTFARNGVEVGIRVAGLGDSWFTAPATQVRGLYFAGYGPEDANPDIGDSAITETYGLGGFSLAAAPAITGFVGGTVEEALATSREMARISLARHEAYRLPALGGVGAPVGIDVRAVLDTGIAPVVTTGISHRKPGIGQIGAGLTHAPLECFRKALAATEVPPFATGFAGALADPAGGVGAGSAGGAGAGSAGGARAGSAAATAVGRATGPSADLPSDTSAGPARGTGADSAAGRDTGPSPDLPSDTSTGPAMSTGADSATDTAVGAAKRTGTEAATGPSAGSATRTSTGSAPGSAR</sequence>
<organism evidence="2 3">
    <name type="scientific">Streptomyces indicus</name>
    <dbReference type="NCBI Taxonomy" id="417292"/>
    <lineage>
        <taxon>Bacteria</taxon>
        <taxon>Bacillati</taxon>
        <taxon>Actinomycetota</taxon>
        <taxon>Actinomycetes</taxon>
        <taxon>Kitasatosporales</taxon>
        <taxon>Streptomycetaceae</taxon>
        <taxon>Streptomyces</taxon>
    </lineage>
</organism>
<feature type="compositionally biased region" description="Low complexity" evidence="1">
    <location>
        <begin position="603"/>
        <end position="627"/>
    </location>
</feature>
<feature type="region of interest" description="Disordered" evidence="1">
    <location>
        <begin position="537"/>
        <end position="627"/>
    </location>
</feature>
<keyword evidence="3" id="KW-1185">Reference proteome</keyword>
<feature type="region of interest" description="Disordered" evidence="1">
    <location>
        <begin position="1"/>
        <end position="28"/>
    </location>
</feature>
<dbReference type="Pfam" id="PF06545">
    <property type="entry name" value="AllG"/>
    <property type="match status" value="1"/>
</dbReference>
<dbReference type="RefSeq" id="WP_281251131.1">
    <property type="nucleotide sequence ID" value="NZ_FNFF01000005.1"/>
</dbReference>
<evidence type="ECO:0008006" key="4">
    <source>
        <dbReference type="Google" id="ProtNLM"/>
    </source>
</evidence>
<dbReference type="STRING" id="417292.SAMN05421806_105426"/>
<proteinExistence type="predicted"/>
<name>A0A1G9AAJ4_9ACTN</name>
<dbReference type="EMBL" id="FNFF01000005">
    <property type="protein sequence ID" value="SDK23625.1"/>
    <property type="molecule type" value="Genomic_DNA"/>
</dbReference>
<gene>
    <name evidence="2" type="ORF">SAMN05421806_105426</name>
</gene>
<feature type="compositionally biased region" description="Polar residues" evidence="1">
    <location>
        <begin position="575"/>
        <end position="592"/>
    </location>
</feature>
<dbReference type="Gene3D" id="1.10.10.660">
    <property type="entry name" value="conserved protein of unknown function from Enterococcus faecalis V583"/>
    <property type="match status" value="1"/>
</dbReference>
<protein>
    <recommendedName>
        <fullName evidence="4">DUF1116 domain-containing protein</fullName>
    </recommendedName>
</protein>
<evidence type="ECO:0000313" key="2">
    <source>
        <dbReference type="EMBL" id="SDK23625.1"/>
    </source>
</evidence>
<accession>A0A1G9AAJ4</accession>